<keyword evidence="3" id="KW-1185">Reference proteome</keyword>
<dbReference type="OrthoDB" id="10502775at2759"/>
<name>W3VDB6_MOEAP</name>
<evidence type="ECO:0000256" key="1">
    <source>
        <dbReference type="SAM" id="MobiDB-lite"/>
    </source>
</evidence>
<protein>
    <submittedName>
        <fullName evidence="2">Uncharacterized protein</fullName>
    </submittedName>
</protein>
<feature type="region of interest" description="Disordered" evidence="1">
    <location>
        <begin position="219"/>
        <end position="241"/>
    </location>
</feature>
<evidence type="ECO:0000313" key="3">
    <source>
        <dbReference type="Proteomes" id="UP000019462"/>
    </source>
</evidence>
<accession>W3VDB6</accession>
<proteinExistence type="predicted"/>
<feature type="region of interest" description="Disordered" evidence="1">
    <location>
        <begin position="1"/>
        <end position="27"/>
    </location>
</feature>
<sequence length="268" mass="28925">MQAHGTARGSAGVDATKSRMPPVAASGRAPHYFSDAVQQAAVRRGGTAELCDEGHEQWQVTTLGLPDNARLAAWGRDAARQRRRRHHFEQLPLSSIPSGKSAVELRALFGVPVELEGSTAHTMPYRCLGVGPDREQQLRLGKSKEAAWLQNEVMLVRSRFLVVVPSPSSSNAAAAACRQPLSSSSPSLLSKPTAGASFRPSSLFARLLLPSLDQRHHTTPFATHQSDRPTLHTAANAPPSSRCIRSDPFCFSCILDALSYRSDPSSQV</sequence>
<dbReference type="Proteomes" id="UP000019462">
    <property type="component" value="Unassembled WGS sequence"/>
</dbReference>
<organism evidence="2 3">
    <name type="scientific">Moesziomyces aphidis</name>
    <name type="common">Pseudozyma aphidis</name>
    <dbReference type="NCBI Taxonomy" id="84754"/>
    <lineage>
        <taxon>Eukaryota</taxon>
        <taxon>Fungi</taxon>
        <taxon>Dikarya</taxon>
        <taxon>Basidiomycota</taxon>
        <taxon>Ustilaginomycotina</taxon>
        <taxon>Ustilaginomycetes</taxon>
        <taxon>Ustilaginales</taxon>
        <taxon>Ustilaginaceae</taxon>
        <taxon>Moesziomyces</taxon>
    </lineage>
</organism>
<comment type="caution">
    <text evidence="2">The sequence shown here is derived from an EMBL/GenBank/DDBJ whole genome shotgun (WGS) entry which is preliminary data.</text>
</comment>
<gene>
    <name evidence="2" type="ORF">PaG_06564</name>
</gene>
<evidence type="ECO:0000313" key="2">
    <source>
        <dbReference type="EMBL" id="ETS59638.1"/>
    </source>
</evidence>
<dbReference type="EMBL" id="AWNI01000042">
    <property type="protein sequence ID" value="ETS59638.1"/>
    <property type="molecule type" value="Genomic_DNA"/>
</dbReference>
<dbReference type="AlphaFoldDB" id="W3VDB6"/>
<dbReference type="HOGENOM" id="CLU_1038711_0_0_1"/>
<reference evidence="2 3" key="1">
    <citation type="journal article" date="2014" name="Genome Announc.">
        <title>Genome sequence of the basidiomycetous fungus Pseudozyma aphidis DSM70725, an efficient producer of biosurfactant mannosylerythritol lipids.</title>
        <authorList>
            <person name="Lorenz S."/>
            <person name="Guenther M."/>
            <person name="Grumaz C."/>
            <person name="Rupp S."/>
            <person name="Zibek S."/>
            <person name="Sohn K."/>
        </authorList>
    </citation>
    <scope>NUCLEOTIDE SEQUENCE [LARGE SCALE GENOMIC DNA]</scope>
    <source>
        <strain evidence="3">ATCC 32657 / CBS 517.83 / DSM 70725 / JCM 10318 / NBRC 10182 / NRRL Y-7954 / St-0401</strain>
    </source>
</reference>